<dbReference type="Proteomes" id="UP000023541">
    <property type="component" value="Unassembled WGS sequence"/>
</dbReference>
<keyword evidence="2" id="KW-1185">Reference proteome</keyword>
<dbReference type="OrthoDB" id="3034945at2"/>
<evidence type="ECO:0000313" key="1">
    <source>
        <dbReference type="EMBL" id="EZH74297.1"/>
    </source>
</evidence>
<dbReference type="STRING" id="1317122.ATO12_15640"/>
<protein>
    <submittedName>
        <fullName evidence="1">Uncharacterized protein</fullName>
    </submittedName>
</protein>
<accession>A0A023BW77</accession>
<organism evidence="1 2">
    <name type="scientific">Aquimarina atlantica</name>
    <dbReference type="NCBI Taxonomy" id="1317122"/>
    <lineage>
        <taxon>Bacteria</taxon>
        <taxon>Pseudomonadati</taxon>
        <taxon>Bacteroidota</taxon>
        <taxon>Flavobacteriia</taxon>
        <taxon>Flavobacteriales</taxon>
        <taxon>Flavobacteriaceae</taxon>
        <taxon>Aquimarina</taxon>
    </lineage>
</organism>
<reference evidence="1 2" key="1">
    <citation type="submission" date="2014-04" db="EMBL/GenBank/DDBJ databases">
        <title>Aquimarina sp. 22II-S11-z7 Genome Sequencing.</title>
        <authorList>
            <person name="Lai Q."/>
        </authorList>
    </citation>
    <scope>NUCLEOTIDE SEQUENCE [LARGE SCALE GENOMIC DNA]</scope>
    <source>
        <strain evidence="1 2">22II-S11-z7</strain>
    </source>
</reference>
<name>A0A023BW77_9FLAO</name>
<dbReference type="EMBL" id="AQRA01000004">
    <property type="protein sequence ID" value="EZH74297.1"/>
    <property type="molecule type" value="Genomic_DNA"/>
</dbReference>
<evidence type="ECO:0000313" key="2">
    <source>
        <dbReference type="Proteomes" id="UP000023541"/>
    </source>
</evidence>
<gene>
    <name evidence="1" type="ORF">ATO12_15640</name>
</gene>
<sequence length="151" mass="17842">MQKSSTSLYRIRKTSWGIWVQISASVKNSNQGDKISDNLYFEYKANTTHLTDVEIELLKEGLTWVSSIIEKKISTPTTIVLNKIELNHCDYQVEGMFYGIAFWASEHFGFDLPEYQFKYDVKKNKYMFPDLDEKLKNLFTTLYMRSRFSFK</sequence>
<comment type="caution">
    <text evidence="1">The sequence shown here is derived from an EMBL/GenBank/DDBJ whole genome shotgun (WGS) entry which is preliminary data.</text>
</comment>
<dbReference type="RefSeq" id="WP_034241919.1">
    <property type="nucleotide sequence ID" value="NZ_AQRA01000004.1"/>
</dbReference>
<dbReference type="eggNOG" id="ENOG5033KDG">
    <property type="taxonomic scope" value="Bacteria"/>
</dbReference>
<proteinExistence type="predicted"/>
<dbReference type="AlphaFoldDB" id="A0A023BW77"/>